<organism evidence="3 4">
    <name type="scientific">Halovenus carboxidivorans</name>
    <dbReference type="NCBI Taxonomy" id="2692199"/>
    <lineage>
        <taxon>Archaea</taxon>
        <taxon>Methanobacteriati</taxon>
        <taxon>Methanobacteriota</taxon>
        <taxon>Stenosarchaea group</taxon>
        <taxon>Halobacteria</taxon>
        <taxon>Halobacteriales</taxon>
        <taxon>Haloarculaceae</taxon>
        <taxon>Halovenus</taxon>
    </lineage>
</organism>
<feature type="region of interest" description="Disordered" evidence="1">
    <location>
        <begin position="1"/>
        <end position="24"/>
    </location>
</feature>
<accession>A0A6B0T420</accession>
<dbReference type="AlphaFoldDB" id="A0A6B0T420"/>
<keyword evidence="4" id="KW-1185">Reference proteome</keyword>
<dbReference type="InterPro" id="IPR011017">
    <property type="entry name" value="TRASH_dom"/>
</dbReference>
<dbReference type="Pfam" id="PF04945">
    <property type="entry name" value="YHS"/>
    <property type="match status" value="1"/>
</dbReference>
<dbReference type="Pfam" id="PF02625">
    <property type="entry name" value="XdhC_CoxI"/>
    <property type="match status" value="1"/>
</dbReference>
<dbReference type="Pfam" id="PF13478">
    <property type="entry name" value="XdhC_C"/>
    <property type="match status" value="1"/>
</dbReference>
<name>A0A6B0T420_9EURY</name>
<feature type="region of interest" description="Disordered" evidence="1">
    <location>
        <begin position="293"/>
        <end position="315"/>
    </location>
</feature>
<dbReference type="InterPro" id="IPR027051">
    <property type="entry name" value="XdhC_Rossmann_dom"/>
</dbReference>
<reference evidence="3 4" key="1">
    <citation type="submission" date="2019-12" db="EMBL/GenBank/DDBJ databases">
        <title>Isolation and characterization of three novel carbon monoxide-oxidizing members of Halobacteria from salione crusts and soils.</title>
        <authorList>
            <person name="Myers M.R."/>
            <person name="King G.M."/>
        </authorList>
    </citation>
    <scope>NUCLEOTIDE SEQUENCE [LARGE SCALE GENOMIC DNA]</scope>
    <source>
        <strain evidence="3 4">WSH3</strain>
    </source>
</reference>
<dbReference type="PANTHER" id="PTHR30388">
    <property type="entry name" value="ALDEHYDE OXIDOREDUCTASE MOLYBDENUM COFACTOR ASSEMBLY PROTEIN"/>
    <property type="match status" value="1"/>
</dbReference>
<dbReference type="SUPFAM" id="SSF47240">
    <property type="entry name" value="Ferritin-like"/>
    <property type="match status" value="1"/>
</dbReference>
<dbReference type="Gene3D" id="1.10.620.20">
    <property type="entry name" value="Ribonucleotide Reductase, subunit A"/>
    <property type="match status" value="1"/>
</dbReference>
<feature type="compositionally biased region" description="Basic and acidic residues" evidence="1">
    <location>
        <begin position="298"/>
        <end position="311"/>
    </location>
</feature>
<dbReference type="Gene3D" id="3.40.50.720">
    <property type="entry name" value="NAD(P)-binding Rossmann-like Domain"/>
    <property type="match status" value="1"/>
</dbReference>
<evidence type="ECO:0000256" key="1">
    <source>
        <dbReference type="SAM" id="MobiDB-lite"/>
    </source>
</evidence>
<evidence type="ECO:0000259" key="2">
    <source>
        <dbReference type="SMART" id="SM00746"/>
    </source>
</evidence>
<dbReference type="OrthoDB" id="37898at2157"/>
<proteinExistence type="predicted"/>
<comment type="caution">
    <text evidence="3">The sequence shown here is derived from an EMBL/GenBank/DDBJ whole genome shotgun (WGS) entry which is preliminary data.</text>
</comment>
<dbReference type="InterPro" id="IPR052698">
    <property type="entry name" value="MoCofactor_Util/Proc"/>
</dbReference>
<evidence type="ECO:0000313" key="3">
    <source>
        <dbReference type="EMBL" id="MXR52825.1"/>
    </source>
</evidence>
<sequence length="367" mass="38024">MTDDTDPRVDGPDSRADAAAPERVADLEREYEQAGQPFARLTVVRREPPVSANVGDRAIVTPDGDLVGWIGGAACAQSVAVKEAQAALESGEPRLVGLAPDPDDVDRPGLQSYPMTCHSGGTLELFVEPVTPTPRLAIVGDSPIARALRRLAVDLTYEVRAVTDGADPDGADETVHPEDTAAVEAALSDADYAVVASMGEYDDTGLAAALAGAPEYVGLVASDRRRDELADQVADSLALDAEAVIEAVTTPAGLDVGAKTPEEIAVSVLAELVAVRRDAGDVAVDIGDADEISVDTDSAGHEHDHRDHGGDTDDETVVDPVCGMDVVPEEAAATVEHDGQTVHFCGEGCAEAFADAPEEYLGAVTDG</sequence>
<dbReference type="InterPro" id="IPR009078">
    <property type="entry name" value="Ferritin-like_SF"/>
</dbReference>
<dbReference type="EMBL" id="WUUT01000006">
    <property type="protein sequence ID" value="MXR52825.1"/>
    <property type="molecule type" value="Genomic_DNA"/>
</dbReference>
<gene>
    <name evidence="3" type="ORF">GRX03_14570</name>
</gene>
<dbReference type="Proteomes" id="UP000466535">
    <property type="component" value="Unassembled WGS sequence"/>
</dbReference>
<feature type="compositionally biased region" description="Basic and acidic residues" evidence="1">
    <location>
        <begin position="1"/>
        <end position="16"/>
    </location>
</feature>
<protein>
    <submittedName>
        <fullName evidence="3">YHS domain-containing protein</fullName>
    </submittedName>
</protein>
<dbReference type="GO" id="GO:0016491">
    <property type="term" value="F:oxidoreductase activity"/>
    <property type="evidence" value="ECO:0007669"/>
    <property type="project" value="InterPro"/>
</dbReference>
<evidence type="ECO:0000313" key="4">
    <source>
        <dbReference type="Proteomes" id="UP000466535"/>
    </source>
</evidence>
<dbReference type="SMART" id="SM00746">
    <property type="entry name" value="TRASH"/>
    <property type="match status" value="1"/>
</dbReference>
<dbReference type="InterPro" id="IPR007029">
    <property type="entry name" value="YHS_dom"/>
</dbReference>
<dbReference type="PANTHER" id="PTHR30388:SF6">
    <property type="entry name" value="XANTHINE DEHYDROGENASE SUBUNIT A-RELATED"/>
    <property type="match status" value="1"/>
</dbReference>
<dbReference type="InterPro" id="IPR012348">
    <property type="entry name" value="RNR-like"/>
</dbReference>
<dbReference type="InterPro" id="IPR003777">
    <property type="entry name" value="XdhC_CoxI"/>
</dbReference>
<dbReference type="RefSeq" id="WP_159764958.1">
    <property type="nucleotide sequence ID" value="NZ_WUUT01000006.1"/>
</dbReference>
<feature type="domain" description="TRASH" evidence="2">
    <location>
        <begin position="319"/>
        <end position="357"/>
    </location>
</feature>